<dbReference type="Proteomes" id="UP000887540">
    <property type="component" value="Unplaced"/>
</dbReference>
<evidence type="ECO:0000313" key="3">
    <source>
        <dbReference type="WBParaSite" id="ACRNAN_scaffold10301.g27651.t1"/>
    </source>
</evidence>
<organism evidence="2 3">
    <name type="scientific">Acrobeloides nanus</name>
    <dbReference type="NCBI Taxonomy" id="290746"/>
    <lineage>
        <taxon>Eukaryota</taxon>
        <taxon>Metazoa</taxon>
        <taxon>Ecdysozoa</taxon>
        <taxon>Nematoda</taxon>
        <taxon>Chromadorea</taxon>
        <taxon>Rhabditida</taxon>
        <taxon>Tylenchina</taxon>
        <taxon>Cephalobomorpha</taxon>
        <taxon>Cephaloboidea</taxon>
        <taxon>Cephalobidae</taxon>
        <taxon>Acrobeloides</taxon>
    </lineage>
</organism>
<protein>
    <submittedName>
        <fullName evidence="3">IRG-type G domain-containing protein</fullName>
    </submittedName>
</protein>
<proteinExistence type="predicted"/>
<keyword evidence="2" id="KW-1185">Reference proteome</keyword>
<feature type="compositionally biased region" description="Basic and acidic residues" evidence="1">
    <location>
        <begin position="1"/>
        <end position="63"/>
    </location>
</feature>
<sequence length="483" mass="55874">MRRKEFMRQEALRTEKARKERLAQERADADRRLQAEHQKRMEEYEEERRKEEAKLQAIKKENQQRTVETPLEDQRQRSRQRRRTINTFPTRLALPAPVYQNESHNNDVVDDEFLKKLEEAKLKFEIEKQERTSRQQQETEKLKEERLLNRSKQSEDLVDKIRRVGISLIKQVSTPNTPVSSPVSPIIPAMDVARNLKTQVEIKVPPKNEKISVGVIGLAKTGRNFLIKALTADSATIKNDTVEIGSHCCLYKFSHPNDGFIHGSVDANLQFYDDFFRKSNLQNLALLLVTIDAAFREEDFLVLKLAKSYNIETVIVRTKLDEWLDNLSPNNCFTPEQKLHYVENDKNYIRHQLQNVGLEPATFKIINISAFTMISISKEGPTSNMFNHFMDEDELKLILTNVGFHLMDPLIQANKNFKNFVYQKPCSSQQNISSPKLNQVDLLLLGLKSSGKSTIGNALKNTLINMNIEEIGYNEMQSMNELI</sequence>
<dbReference type="WBParaSite" id="ACRNAN_scaffold10301.g27651.t1">
    <property type="protein sequence ID" value="ACRNAN_scaffold10301.g27651.t1"/>
    <property type="gene ID" value="ACRNAN_scaffold10301.g27651"/>
</dbReference>
<dbReference type="InterPro" id="IPR027417">
    <property type="entry name" value="P-loop_NTPase"/>
</dbReference>
<evidence type="ECO:0000313" key="2">
    <source>
        <dbReference type="Proteomes" id="UP000887540"/>
    </source>
</evidence>
<accession>A0A914CH01</accession>
<reference evidence="3" key="1">
    <citation type="submission" date="2022-11" db="UniProtKB">
        <authorList>
            <consortium name="WormBaseParasite"/>
        </authorList>
    </citation>
    <scope>IDENTIFICATION</scope>
</reference>
<evidence type="ECO:0000256" key="1">
    <source>
        <dbReference type="SAM" id="MobiDB-lite"/>
    </source>
</evidence>
<feature type="region of interest" description="Disordered" evidence="1">
    <location>
        <begin position="127"/>
        <end position="147"/>
    </location>
</feature>
<dbReference type="Gene3D" id="3.40.50.300">
    <property type="entry name" value="P-loop containing nucleotide triphosphate hydrolases"/>
    <property type="match status" value="1"/>
</dbReference>
<name>A0A914CH01_9BILA</name>
<dbReference type="AlphaFoldDB" id="A0A914CH01"/>
<feature type="region of interest" description="Disordered" evidence="1">
    <location>
        <begin position="1"/>
        <end position="89"/>
    </location>
</feature>
<dbReference type="SUPFAM" id="SSF52540">
    <property type="entry name" value="P-loop containing nucleoside triphosphate hydrolases"/>
    <property type="match status" value="1"/>
</dbReference>